<dbReference type="InterPro" id="IPR005269">
    <property type="entry name" value="LOG"/>
</dbReference>
<dbReference type="EMBL" id="JBHTOK010000019">
    <property type="protein sequence ID" value="MFD1440637.1"/>
    <property type="molecule type" value="Genomic_DNA"/>
</dbReference>
<dbReference type="EC" id="3.2.2.n1" evidence="2"/>
<dbReference type="SUPFAM" id="SSF102405">
    <property type="entry name" value="MCP/YpsA-like"/>
    <property type="match status" value="1"/>
</dbReference>
<evidence type="ECO:0000313" key="3">
    <source>
        <dbReference type="EMBL" id="MFD1440637.1"/>
    </source>
</evidence>
<organism evidence="3 4">
    <name type="scientific">Lacticaseibacillus hegangensis</name>
    <dbReference type="NCBI Taxonomy" id="2486010"/>
    <lineage>
        <taxon>Bacteria</taxon>
        <taxon>Bacillati</taxon>
        <taxon>Bacillota</taxon>
        <taxon>Bacilli</taxon>
        <taxon>Lactobacillales</taxon>
        <taxon>Lactobacillaceae</taxon>
        <taxon>Lacticaseibacillus</taxon>
    </lineage>
</organism>
<keyword evidence="2" id="KW-0203">Cytokinin biosynthesis</keyword>
<protein>
    <recommendedName>
        <fullName evidence="2">Cytokinin riboside 5'-monophosphate phosphoribohydrolase</fullName>
        <ecNumber evidence="2">3.2.2.n1</ecNumber>
    </recommendedName>
</protein>
<keyword evidence="4" id="KW-1185">Reference proteome</keyword>
<gene>
    <name evidence="3" type="ORF">ACFQ5K_04425</name>
</gene>
<evidence type="ECO:0000256" key="2">
    <source>
        <dbReference type="RuleBase" id="RU363015"/>
    </source>
</evidence>
<accession>A0ABW4CXR2</accession>
<dbReference type="NCBIfam" id="TIGR00730">
    <property type="entry name" value="Rossman fold protein, TIGR00730 family"/>
    <property type="match status" value="1"/>
</dbReference>
<name>A0ABW4CXR2_9LACO</name>
<dbReference type="Gene3D" id="3.40.50.450">
    <property type="match status" value="1"/>
</dbReference>
<dbReference type="PANTHER" id="PTHR31223">
    <property type="entry name" value="LOG FAMILY PROTEIN YJL055W"/>
    <property type="match status" value="1"/>
</dbReference>
<dbReference type="RefSeq" id="WP_125754538.1">
    <property type="nucleotide sequence ID" value="NZ_JBHTOK010000019.1"/>
</dbReference>
<dbReference type="Pfam" id="PF03641">
    <property type="entry name" value="Lysine_decarbox"/>
    <property type="match status" value="1"/>
</dbReference>
<dbReference type="Proteomes" id="UP001597212">
    <property type="component" value="Unassembled WGS sequence"/>
</dbReference>
<comment type="caution">
    <text evidence="3">The sequence shown here is derived from an EMBL/GenBank/DDBJ whole genome shotgun (WGS) entry which is preliminary data.</text>
</comment>
<sequence>MRKMAVYCGAYSGGPVYEQAARELGEWLVANQFELVYGGGGVGLMKTLAEAVLSAGGTVHGVMPENLYARGAALAGLQNLEVVSDMAARKKRMLALADACVALPGGAGTLEEISEAFSWARVGDNASPCAFYNVAHYYDSLATFYDQMVEKGFLSAADRSKLLFTADLSALGQFIDHYTPPVLRTYPKQG</sequence>
<reference evidence="4" key="1">
    <citation type="journal article" date="2019" name="Int. J. Syst. Evol. Microbiol.">
        <title>The Global Catalogue of Microorganisms (GCM) 10K type strain sequencing project: providing services to taxonomists for standard genome sequencing and annotation.</title>
        <authorList>
            <consortium name="The Broad Institute Genomics Platform"/>
            <consortium name="The Broad Institute Genome Sequencing Center for Infectious Disease"/>
            <person name="Wu L."/>
            <person name="Ma J."/>
        </authorList>
    </citation>
    <scope>NUCLEOTIDE SEQUENCE [LARGE SCALE GENOMIC DNA]</scope>
    <source>
        <strain evidence="4">CCM 8912</strain>
    </source>
</reference>
<keyword evidence="2" id="KW-0378">Hydrolase</keyword>
<evidence type="ECO:0000313" key="4">
    <source>
        <dbReference type="Proteomes" id="UP001597212"/>
    </source>
</evidence>
<dbReference type="InterPro" id="IPR031100">
    <property type="entry name" value="LOG_fam"/>
</dbReference>
<comment type="similarity">
    <text evidence="1 2">Belongs to the LOG family.</text>
</comment>
<dbReference type="PANTHER" id="PTHR31223:SF70">
    <property type="entry name" value="LOG FAMILY PROTEIN YJL055W"/>
    <property type="match status" value="1"/>
</dbReference>
<evidence type="ECO:0000256" key="1">
    <source>
        <dbReference type="ARBA" id="ARBA00006763"/>
    </source>
</evidence>
<proteinExistence type="inferred from homology"/>